<organism evidence="2 3">
    <name type="scientific">Prevotella pectinovora</name>
    <dbReference type="NCBI Taxonomy" id="1602169"/>
    <lineage>
        <taxon>Bacteria</taxon>
        <taxon>Pseudomonadati</taxon>
        <taxon>Bacteroidota</taxon>
        <taxon>Bacteroidia</taxon>
        <taxon>Bacteroidales</taxon>
        <taxon>Prevotellaceae</taxon>
        <taxon>Prevotella</taxon>
    </lineage>
</organism>
<sequence length="489" mass="56495">MRIFTLLSFAAIFAAQSANAQNPVQNQRISLESVSGVYAPAQSPVAKKAVSDIMRPAKEQIFYRNDKDDGWAEKAAEEYTYTYDEKGRVKTKLSYDPKAEVANQKYSRYTYEYDEDGNETLVLFEYSGDKETWKGDWKIEKTWDNVVKGLQTGAMMYEYSVVTKQLTKMSPENCFRTEITRDDKGRVTLYVNYRYNDMKKEYINQRITPTYDEATGHPSLVVMEDQIWDNDAQANVLGEIRRFHNLKWQECDDQFVNINDNFRMGNCRATEYRFNYRGVDYGDYVITYGEKYPEYEATYTYLNGTGSDVMTNKLIDDNGSYYYYDESWWDKNGDGEKGADEISLSKYVYYYNEKGVKCGDEQWGCGYGSPIELYYAHKDVYTYDAAYDYQTEIVAYSFDFFNKVLEDGTVNYTPNQRTVYSDFTKVGEVDAIDTVKANAEGFTTYSLFDLQGRCVEKGAMNNNIGSGKHGVFILQMSNGSETKSVRIAR</sequence>
<dbReference type="AlphaFoldDB" id="A0A0D0IX91"/>
<reference evidence="2 3" key="1">
    <citation type="submission" date="2015-01" db="EMBL/GenBank/DDBJ databases">
        <title>Comparative genomics of non-oral Prevotella species.</title>
        <authorList>
            <person name="Accetto T."/>
            <person name="Nograsek B."/>
            <person name="Avgustin G."/>
        </authorList>
    </citation>
    <scope>NUCLEOTIDE SEQUENCE [LARGE SCALE GENOMIC DNA]</scope>
    <source>
        <strain evidence="2 3">P5-119</strain>
    </source>
</reference>
<protein>
    <recommendedName>
        <fullName evidence="4">T9SS C-terminal target domain-containing protein</fullName>
    </recommendedName>
</protein>
<name>A0A0D0IX91_9BACT</name>
<evidence type="ECO:0000256" key="1">
    <source>
        <dbReference type="SAM" id="SignalP"/>
    </source>
</evidence>
<proteinExistence type="predicted"/>
<dbReference type="EMBL" id="JXQK01000088">
    <property type="protein sequence ID" value="KIP60160.1"/>
    <property type="molecule type" value="Genomic_DNA"/>
</dbReference>
<comment type="caution">
    <text evidence="2">The sequence shown here is derived from an EMBL/GenBank/DDBJ whole genome shotgun (WGS) entry which is preliminary data.</text>
</comment>
<evidence type="ECO:0000313" key="3">
    <source>
        <dbReference type="Proteomes" id="UP000032046"/>
    </source>
</evidence>
<keyword evidence="3" id="KW-1185">Reference proteome</keyword>
<gene>
    <name evidence="2" type="ORF">ST44_12625</name>
</gene>
<evidence type="ECO:0008006" key="4">
    <source>
        <dbReference type="Google" id="ProtNLM"/>
    </source>
</evidence>
<dbReference type="Proteomes" id="UP000032046">
    <property type="component" value="Unassembled WGS sequence"/>
</dbReference>
<evidence type="ECO:0000313" key="2">
    <source>
        <dbReference type="EMBL" id="KIP60160.1"/>
    </source>
</evidence>
<feature type="signal peptide" evidence="1">
    <location>
        <begin position="1"/>
        <end position="20"/>
    </location>
</feature>
<dbReference type="RefSeq" id="WP_042520213.1">
    <property type="nucleotide sequence ID" value="NZ_JXQK01000088.1"/>
</dbReference>
<keyword evidence="1" id="KW-0732">Signal</keyword>
<feature type="chain" id="PRO_5002224784" description="T9SS C-terminal target domain-containing protein" evidence="1">
    <location>
        <begin position="21"/>
        <end position="489"/>
    </location>
</feature>
<accession>A0A0D0IX91</accession>